<dbReference type="Proteomes" id="UP000094936">
    <property type="component" value="Unassembled WGS sequence"/>
</dbReference>
<dbReference type="RefSeq" id="WP_068903854.1">
    <property type="nucleotide sequence ID" value="NZ_JBHUIF010000004.1"/>
</dbReference>
<keyword evidence="3" id="KW-1185">Reference proteome</keyword>
<sequence>MAICALGYLGIHSDKLSEWSAFAGKILAMQEVDRGGKTSVFRMDDRQQRLLISGEKGDTLAFMGWEVSHHDDLNMYAARLDNAGYPVFWGGRELADRRFVDEMIWFLDPMGNRVELVFNPMLSSDPFVPGRPIDGFNTGPLGMGHAVLHVDNLDTMLPFYRDVLGFNVSDYGLSPYGMYFFHVNGRHHSFAMIGSGQQGFHHFMVEFTNLDDVGQGYDLAQLQDKEDTIAYTLGRHTNDHMTSYYAYTPSGFFVESGWGGLVIDPDTWEPHETTLGPSFWGHERLYLPEDGGRKRLREMRLKAAAEGHRAPPVIDCPWLYGALKKAR</sequence>
<proteinExistence type="predicted"/>
<dbReference type="Gene3D" id="3.10.180.10">
    <property type="entry name" value="2,3-Dihydroxybiphenyl 1,2-Dioxygenase, domain 1"/>
    <property type="match status" value="2"/>
</dbReference>
<evidence type="ECO:0000313" key="3">
    <source>
        <dbReference type="Proteomes" id="UP000094936"/>
    </source>
</evidence>
<evidence type="ECO:0000259" key="1">
    <source>
        <dbReference type="PROSITE" id="PS51819"/>
    </source>
</evidence>
<dbReference type="InterPro" id="IPR037523">
    <property type="entry name" value="VOC_core"/>
</dbReference>
<name>A0A1C3EET4_9GAMM</name>
<dbReference type="OrthoDB" id="9803142at2"/>
<dbReference type="STRING" id="1080227.A8L45_15425"/>
<comment type="caution">
    <text evidence="2">The sequence shown here is derived from an EMBL/GenBank/DDBJ whole genome shotgun (WGS) entry which is preliminary data.</text>
</comment>
<dbReference type="GO" id="GO:0051213">
    <property type="term" value="F:dioxygenase activity"/>
    <property type="evidence" value="ECO:0007669"/>
    <property type="project" value="UniProtKB-KW"/>
</dbReference>
<dbReference type="Pfam" id="PF22632">
    <property type="entry name" value="BphC_D1"/>
    <property type="match status" value="1"/>
</dbReference>
<dbReference type="EMBL" id="LYBM01000030">
    <property type="protein sequence ID" value="ODA31767.1"/>
    <property type="molecule type" value="Genomic_DNA"/>
</dbReference>
<dbReference type="Pfam" id="PF00903">
    <property type="entry name" value="Glyoxalase"/>
    <property type="match status" value="1"/>
</dbReference>
<keyword evidence="2" id="KW-0223">Dioxygenase</keyword>
<organism evidence="2 3">
    <name type="scientific">Veronia pacifica</name>
    <dbReference type="NCBI Taxonomy" id="1080227"/>
    <lineage>
        <taxon>Bacteria</taxon>
        <taxon>Pseudomonadati</taxon>
        <taxon>Pseudomonadota</taxon>
        <taxon>Gammaproteobacteria</taxon>
        <taxon>Vibrionales</taxon>
        <taxon>Vibrionaceae</taxon>
        <taxon>Veronia</taxon>
    </lineage>
</organism>
<gene>
    <name evidence="2" type="ORF">A8L45_15425</name>
</gene>
<dbReference type="CDD" id="cd07252">
    <property type="entry name" value="BphC1-RGP6_N_like"/>
    <property type="match status" value="1"/>
</dbReference>
<keyword evidence="2" id="KW-0560">Oxidoreductase</keyword>
<evidence type="ECO:0000313" key="2">
    <source>
        <dbReference type="EMBL" id="ODA31767.1"/>
    </source>
</evidence>
<dbReference type="InterPro" id="IPR029068">
    <property type="entry name" value="Glyas_Bleomycin-R_OHBP_Dase"/>
</dbReference>
<feature type="domain" description="VOC" evidence="1">
    <location>
        <begin position="5"/>
        <end position="119"/>
    </location>
</feature>
<dbReference type="SUPFAM" id="SSF54593">
    <property type="entry name" value="Glyoxalase/Bleomycin resistance protein/Dihydroxybiphenyl dioxygenase"/>
    <property type="match status" value="1"/>
</dbReference>
<dbReference type="AlphaFoldDB" id="A0A1C3EET4"/>
<reference evidence="2 3" key="1">
    <citation type="submission" date="2016-05" db="EMBL/GenBank/DDBJ databases">
        <title>Genomic Taxonomy of the Vibrionaceae.</title>
        <authorList>
            <person name="Gomez-Gil B."/>
            <person name="Enciso-Ibarra J."/>
        </authorList>
    </citation>
    <scope>NUCLEOTIDE SEQUENCE [LARGE SCALE GENOMIC DNA]</scope>
    <source>
        <strain evidence="2 3">CAIM 1920</strain>
    </source>
</reference>
<accession>A0A1C3EET4</accession>
<dbReference type="InterPro" id="IPR004360">
    <property type="entry name" value="Glyas_Fos-R_dOase_dom"/>
</dbReference>
<dbReference type="PROSITE" id="PS51819">
    <property type="entry name" value="VOC"/>
    <property type="match status" value="2"/>
</dbReference>
<protein>
    <submittedName>
        <fullName evidence="2">Biphenyl 2,3-dioxygenase</fullName>
    </submittedName>
</protein>
<feature type="domain" description="VOC" evidence="1">
    <location>
        <begin position="142"/>
        <end position="259"/>
    </location>
</feature>